<sequence>MRTGAFAATPRNAGGAEEERLLLAASRTGRAPTGAAGNLGPTMGKSRQRFVADVSYRPSSSAPIGIDVLDFAELSARGDRRGLDLSAPLRPAFHHLIHVGRGPVRHTVDFQDHTLESGSWLWVRAGQVHQYVPRDHPAARGTLVIWQPGFVPAEPLQDDSPMILTGRHARSAGLALRHLVHVYGDPASLPAWTNSAPTASSCSRTTAVPTWATPGSHR</sequence>
<keyword evidence="1" id="KW-0238">DNA-binding</keyword>
<evidence type="ECO:0000256" key="1">
    <source>
        <dbReference type="ARBA" id="ARBA00023125"/>
    </source>
</evidence>
<dbReference type="Proteomes" id="UP000435837">
    <property type="component" value="Unassembled WGS sequence"/>
</dbReference>
<dbReference type="SUPFAM" id="SSF51182">
    <property type="entry name" value="RmlC-like cupins"/>
    <property type="match status" value="1"/>
</dbReference>
<protein>
    <recommendedName>
        <fullName evidence="2">CRIB domain-containing protein</fullName>
    </recommendedName>
</protein>
<gene>
    <name evidence="3" type="ORF">Scani_41090</name>
</gene>
<evidence type="ECO:0000259" key="2">
    <source>
        <dbReference type="PROSITE" id="PS50108"/>
    </source>
</evidence>
<dbReference type="PROSITE" id="PS50108">
    <property type="entry name" value="CRIB"/>
    <property type="match status" value="1"/>
</dbReference>
<dbReference type="InterPro" id="IPR014710">
    <property type="entry name" value="RmlC-like_jellyroll"/>
</dbReference>
<dbReference type="InterPro" id="IPR003313">
    <property type="entry name" value="AraC-bd"/>
</dbReference>
<evidence type="ECO:0000313" key="4">
    <source>
        <dbReference type="Proteomes" id="UP000435837"/>
    </source>
</evidence>
<dbReference type="AlphaFoldDB" id="A0A640SBQ0"/>
<accession>A0A640SBQ0</accession>
<dbReference type="GO" id="GO:0006355">
    <property type="term" value="P:regulation of DNA-templated transcription"/>
    <property type="evidence" value="ECO:0007669"/>
    <property type="project" value="InterPro"/>
</dbReference>
<comment type="caution">
    <text evidence="3">The sequence shown here is derived from an EMBL/GenBank/DDBJ whole genome shotgun (WGS) entry which is preliminary data.</text>
</comment>
<dbReference type="InterPro" id="IPR011051">
    <property type="entry name" value="RmlC_Cupin_sf"/>
</dbReference>
<feature type="domain" description="CRIB" evidence="2">
    <location>
        <begin position="85"/>
        <end position="100"/>
    </location>
</feature>
<proteinExistence type="predicted"/>
<dbReference type="Gene3D" id="2.60.120.10">
    <property type="entry name" value="Jelly Rolls"/>
    <property type="match status" value="1"/>
</dbReference>
<dbReference type="Pfam" id="PF02311">
    <property type="entry name" value="AraC_binding"/>
    <property type="match status" value="1"/>
</dbReference>
<reference evidence="3 4" key="1">
    <citation type="submission" date="2019-12" db="EMBL/GenBank/DDBJ databases">
        <title>Whole genome shotgun sequence of Streptomyces caniferus NBRC 15389.</title>
        <authorList>
            <person name="Ichikawa N."/>
            <person name="Kimura A."/>
            <person name="Kitahashi Y."/>
            <person name="Komaki H."/>
            <person name="Tamura T."/>
        </authorList>
    </citation>
    <scope>NUCLEOTIDE SEQUENCE [LARGE SCALE GENOMIC DNA]</scope>
    <source>
        <strain evidence="3 4">NBRC 15389</strain>
    </source>
</reference>
<evidence type="ECO:0000313" key="3">
    <source>
        <dbReference type="EMBL" id="GFE07841.1"/>
    </source>
</evidence>
<organism evidence="3 4">
    <name type="scientific">Streptomyces caniferus</name>
    <dbReference type="NCBI Taxonomy" id="285557"/>
    <lineage>
        <taxon>Bacteria</taxon>
        <taxon>Bacillati</taxon>
        <taxon>Actinomycetota</taxon>
        <taxon>Actinomycetes</taxon>
        <taxon>Kitasatosporales</taxon>
        <taxon>Streptomycetaceae</taxon>
        <taxon>Streptomyces</taxon>
    </lineage>
</organism>
<dbReference type="EMBL" id="BLIN01000005">
    <property type="protein sequence ID" value="GFE07841.1"/>
    <property type="molecule type" value="Genomic_DNA"/>
</dbReference>
<dbReference type="InterPro" id="IPR000095">
    <property type="entry name" value="CRIB_dom"/>
</dbReference>
<name>A0A640SBQ0_9ACTN</name>
<dbReference type="GO" id="GO:0003677">
    <property type="term" value="F:DNA binding"/>
    <property type="evidence" value="ECO:0007669"/>
    <property type="project" value="UniProtKB-KW"/>
</dbReference>